<dbReference type="Gene3D" id="2.40.180.10">
    <property type="entry name" value="Catalase core domain"/>
    <property type="match status" value="1"/>
</dbReference>
<evidence type="ECO:0000313" key="2">
    <source>
        <dbReference type="Proteomes" id="UP000183208"/>
    </source>
</evidence>
<name>A0A1M7DXH4_9BRAD</name>
<dbReference type="SUPFAM" id="SSF56634">
    <property type="entry name" value="Heme-dependent catalase-like"/>
    <property type="match status" value="1"/>
</dbReference>
<sequence length="363" mass="39912">MVFLTRWFGVTESDADRDPAREKADIEAIVEKSLLMQANAAAKQQRSLCRGTHAKGVCARAQFEVFDATDGREAALARRLAQGIFAKPGVYAAVVRFANADASVNSDFKPDVRSLSFSVELAREGPKGPDAKPSRQDFSMQNATTLPINDSPAFVATISVLTAANPVLGLWSLPFRDKLRVVRTLALAEMQARQAIKPYQQLRYWSTVPFRHGPTDVVKFSAIPLPDNPARPLQKGNPKGLQDELIRHLRDDGKMSGFDFAVQFLDAEAMTYWGKHYESDFWIENASVEWNEAEAPFHTVARLTLLPGSQLSPEASEAVYFDVTANATPDSTPVGSINRARWPAEVASRKARAHTGGQCSAVH</sequence>
<dbReference type="OrthoDB" id="9765610at2"/>
<dbReference type="GO" id="GO:0020037">
    <property type="term" value="F:heme binding"/>
    <property type="evidence" value="ECO:0007669"/>
    <property type="project" value="InterPro"/>
</dbReference>
<dbReference type="EMBL" id="FNTI01000001">
    <property type="protein sequence ID" value="SED87857.1"/>
    <property type="molecule type" value="Genomic_DNA"/>
</dbReference>
<protein>
    <recommendedName>
        <fullName evidence="3">Catalase</fullName>
    </recommendedName>
</protein>
<dbReference type="Proteomes" id="UP000183208">
    <property type="component" value="Unassembled WGS sequence"/>
</dbReference>
<evidence type="ECO:0000313" key="1">
    <source>
        <dbReference type="EMBL" id="SED87857.1"/>
    </source>
</evidence>
<dbReference type="RefSeq" id="WP_074825657.1">
    <property type="nucleotide sequence ID" value="NZ_FNTI01000001.1"/>
</dbReference>
<proteinExistence type="predicted"/>
<evidence type="ECO:0008006" key="3">
    <source>
        <dbReference type="Google" id="ProtNLM"/>
    </source>
</evidence>
<gene>
    <name evidence="1" type="ORF">SAMN05444171_5502</name>
</gene>
<organism evidence="1 2">
    <name type="scientific">Bradyrhizobium lablabi</name>
    <dbReference type="NCBI Taxonomy" id="722472"/>
    <lineage>
        <taxon>Bacteria</taxon>
        <taxon>Pseudomonadati</taxon>
        <taxon>Pseudomonadota</taxon>
        <taxon>Alphaproteobacteria</taxon>
        <taxon>Hyphomicrobiales</taxon>
        <taxon>Nitrobacteraceae</taxon>
        <taxon>Bradyrhizobium</taxon>
    </lineage>
</organism>
<dbReference type="AlphaFoldDB" id="A0A1M7DXH4"/>
<accession>A0A1M7DXH4</accession>
<dbReference type="InterPro" id="IPR020835">
    <property type="entry name" value="Catalase_sf"/>
</dbReference>
<reference evidence="1 2" key="1">
    <citation type="submission" date="2016-10" db="EMBL/GenBank/DDBJ databases">
        <authorList>
            <person name="de Groot N.N."/>
        </authorList>
    </citation>
    <scope>NUCLEOTIDE SEQUENCE [LARGE SCALE GENOMIC DNA]</scope>
    <source>
        <strain evidence="1 2">GAS522</strain>
    </source>
</reference>